<feature type="domain" description="Rhodopsin" evidence="7">
    <location>
        <begin position="36"/>
        <end position="274"/>
    </location>
</feature>
<feature type="transmembrane region" description="Helical" evidence="6">
    <location>
        <begin position="52"/>
        <end position="75"/>
    </location>
</feature>
<feature type="transmembrane region" description="Helical" evidence="6">
    <location>
        <begin position="251"/>
        <end position="270"/>
    </location>
</feature>
<feature type="transmembrane region" description="Helical" evidence="6">
    <location>
        <begin position="182"/>
        <end position="201"/>
    </location>
</feature>
<dbReference type="Proteomes" id="UP000800038">
    <property type="component" value="Unassembled WGS sequence"/>
</dbReference>
<organism evidence="8 9">
    <name type="scientific">Clathrospora elynae</name>
    <dbReference type="NCBI Taxonomy" id="706981"/>
    <lineage>
        <taxon>Eukaryota</taxon>
        <taxon>Fungi</taxon>
        <taxon>Dikarya</taxon>
        <taxon>Ascomycota</taxon>
        <taxon>Pezizomycotina</taxon>
        <taxon>Dothideomycetes</taxon>
        <taxon>Pleosporomycetidae</taxon>
        <taxon>Pleosporales</taxon>
        <taxon>Diademaceae</taxon>
        <taxon>Clathrospora</taxon>
    </lineage>
</organism>
<feature type="transmembrane region" description="Helical" evidence="6">
    <location>
        <begin position="131"/>
        <end position="162"/>
    </location>
</feature>
<dbReference type="Pfam" id="PF20684">
    <property type="entry name" value="Fung_rhodopsin"/>
    <property type="match status" value="1"/>
</dbReference>
<evidence type="ECO:0000256" key="5">
    <source>
        <dbReference type="ARBA" id="ARBA00038359"/>
    </source>
</evidence>
<evidence type="ECO:0000259" key="7">
    <source>
        <dbReference type="Pfam" id="PF20684"/>
    </source>
</evidence>
<name>A0A6A5T3N9_9PLEO</name>
<keyword evidence="9" id="KW-1185">Reference proteome</keyword>
<dbReference type="PANTHER" id="PTHR33048:SF47">
    <property type="entry name" value="INTEGRAL MEMBRANE PROTEIN-RELATED"/>
    <property type="match status" value="1"/>
</dbReference>
<dbReference type="PANTHER" id="PTHR33048">
    <property type="entry name" value="PTH11-LIKE INTEGRAL MEMBRANE PROTEIN (AFU_ORTHOLOGUE AFUA_5G11245)"/>
    <property type="match status" value="1"/>
</dbReference>
<keyword evidence="2 6" id="KW-0812">Transmembrane</keyword>
<dbReference type="OrthoDB" id="5278984at2759"/>
<evidence type="ECO:0000313" key="8">
    <source>
        <dbReference type="EMBL" id="KAF1945366.1"/>
    </source>
</evidence>
<evidence type="ECO:0000256" key="4">
    <source>
        <dbReference type="ARBA" id="ARBA00023136"/>
    </source>
</evidence>
<evidence type="ECO:0000256" key="1">
    <source>
        <dbReference type="ARBA" id="ARBA00004141"/>
    </source>
</evidence>
<comment type="subcellular location">
    <subcellularLocation>
        <location evidence="1">Membrane</location>
        <topology evidence="1">Multi-pass membrane protein</topology>
    </subcellularLocation>
</comment>
<keyword evidence="3 6" id="KW-1133">Transmembrane helix</keyword>
<evidence type="ECO:0000256" key="2">
    <source>
        <dbReference type="ARBA" id="ARBA00022692"/>
    </source>
</evidence>
<keyword evidence="4 6" id="KW-0472">Membrane</keyword>
<proteinExistence type="inferred from homology"/>
<protein>
    <recommendedName>
        <fullName evidence="7">Rhodopsin domain-containing protein</fullName>
    </recommendedName>
</protein>
<feature type="transmembrane region" description="Helical" evidence="6">
    <location>
        <begin position="20"/>
        <end position="40"/>
    </location>
</feature>
<evidence type="ECO:0000313" key="9">
    <source>
        <dbReference type="Proteomes" id="UP000800038"/>
    </source>
</evidence>
<evidence type="ECO:0000256" key="3">
    <source>
        <dbReference type="ARBA" id="ARBA00022989"/>
    </source>
</evidence>
<dbReference type="InterPro" id="IPR049326">
    <property type="entry name" value="Rhodopsin_dom_fungi"/>
</dbReference>
<feature type="transmembrane region" description="Helical" evidence="6">
    <location>
        <begin position="95"/>
        <end position="119"/>
    </location>
</feature>
<accession>A0A6A5T3N9</accession>
<dbReference type="GO" id="GO:0016020">
    <property type="term" value="C:membrane"/>
    <property type="evidence" value="ECO:0007669"/>
    <property type="project" value="UniProtKB-SubCell"/>
</dbReference>
<comment type="similarity">
    <text evidence="5">Belongs to the SAT4 family.</text>
</comment>
<dbReference type="AlphaFoldDB" id="A0A6A5T3N9"/>
<dbReference type="InterPro" id="IPR052337">
    <property type="entry name" value="SAT4-like"/>
</dbReference>
<sequence>MAPNVGLGTQGPVQRGWGLWLTSVLTIIIAGLFVSARLLQRFVKQIGLGIDDWMIILALGSSVMLSVTEIQAVVHGYGRHFDTLSLDDSMTARKWFYVANVIYKLVLMLTKFSVVCVYYRIFGITRKSFRIACYVMGVWILVSGVGFVVATIVQCTPIAAFWEKDIPGSRCFNNEPWWVSYAVTQIVTDFMLLVMPIGQILKLSMGKVEKLGLILVFGTGGFVTFTSIYRATTLAKSSSVVDPTWDPIPATVWTVIESNAGIVCASLPMLRGPFLRGLGSVFGSRLSSKSESYKMPIRNDPKTDNNNIISHTCSDMERGSEDEIIKDDVFPDSRGNNIYVTNEFGVVEDELERRKRSDASSEDGKSVFFHV</sequence>
<dbReference type="EMBL" id="ML976010">
    <property type="protein sequence ID" value="KAF1945366.1"/>
    <property type="molecule type" value="Genomic_DNA"/>
</dbReference>
<evidence type="ECO:0000256" key="6">
    <source>
        <dbReference type="SAM" id="Phobius"/>
    </source>
</evidence>
<reference evidence="8" key="1">
    <citation type="journal article" date="2020" name="Stud. Mycol.">
        <title>101 Dothideomycetes genomes: a test case for predicting lifestyles and emergence of pathogens.</title>
        <authorList>
            <person name="Haridas S."/>
            <person name="Albert R."/>
            <person name="Binder M."/>
            <person name="Bloem J."/>
            <person name="Labutti K."/>
            <person name="Salamov A."/>
            <person name="Andreopoulos B."/>
            <person name="Baker S."/>
            <person name="Barry K."/>
            <person name="Bills G."/>
            <person name="Bluhm B."/>
            <person name="Cannon C."/>
            <person name="Castanera R."/>
            <person name="Culley D."/>
            <person name="Daum C."/>
            <person name="Ezra D."/>
            <person name="Gonzalez J."/>
            <person name="Henrissat B."/>
            <person name="Kuo A."/>
            <person name="Liang C."/>
            <person name="Lipzen A."/>
            <person name="Lutzoni F."/>
            <person name="Magnuson J."/>
            <person name="Mondo S."/>
            <person name="Nolan M."/>
            <person name="Ohm R."/>
            <person name="Pangilinan J."/>
            <person name="Park H.-J."/>
            <person name="Ramirez L."/>
            <person name="Alfaro M."/>
            <person name="Sun H."/>
            <person name="Tritt A."/>
            <person name="Yoshinaga Y."/>
            <person name="Zwiers L.-H."/>
            <person name="Turgeon B."/>
            <person name="Goodwin S."/>
            <person name="Spatafora J."/>
            <person name="Crous P."/>
            <person name="Grigoriev I."/>
        </authorList>
    </citation>
    <scope>NUCLEOTIDE SEQUENCE</scope>
    <source>
        <strain evidence="8">CBS 161.51</strain>
    </source>
</reference>
<gene>
    <name evidence="8" type="ORF">EJ02DRAFT_369783</name>
</gene>
<feature type="transmembrane region" description="Helical" evidence="6">
    <location>
        <begin position="213"/>
        <end position="231"/>
    </location>
</feature>